<proteinExistence type="predicted"/>
<dbReference type="Proteomes" id="UP000707356">
    <property type="component" value="Unassembled WGS sequence"/>
</dbReference>
<evidence type="ECO:0000313" key="1">
    <source>
        <dbReference type="EMBL" id="MBW4466561.1"/>
    </source>
</evidence>
<dbReference type="EMBL" id="JAHHHV010000069">
    <property type="protein sequence ID" value="MBW4466561.1"/>
    <property type="molecule type" value="Genomic_DNA"/>
</dbReference>
<accession>A0A951U5K1</accession>
<gene>
    <name evidence="1" type="ORF">KME07_14145</name>
</gene>
<name>A0A951U5K1_9CYAN</name>
<evidence type="ECO:0000313" key="2">
    <source>
        <dbReference type="Proteomes" id="UP000707356"/>
    </source>
</evidence>
<comment type="caution">
    <text evidence="1">The sequence shown here is derived from an EMBL/GenBank/DDBJ whole genome shotgun (WGS) entry which is preliminary data.</text>
</comment>
<sequence>MSKLEVRSESSPVSSQVQSPDIEWLDDFSLNTVLAMLVVIDSTEDLALLETLTPEQKRQVWDATPETTRARLKQLRASPKLSASLKRSHSTDLINAAELTAEDRLPEDQSAQAEETAAIDLEAQRQEVDLMLQEPLNLSAEPTLSIGDWVVLHAKPKLSRAEMQAIWDVIELQGNYARIAAKSLGNRLYPTVAMSLYPRPVELPNPDDLEPF</sequence>
<dbReference type="AlphaFoldDB" id="A0A951U5K1"/>
<reference evidence="1" key="1">
    <citation type="submission" date="2021-05" db="EMBL/GenBank/DDBJ databases">
        <authorList>
            <person name="Pietrasiak N."/>
            <person name="Ward R."/>
            <person name="Stajich J.E."/>
            <person name="Kurbessoian T."/>
        </authorList>
    </citation>
    <scope>NUCLEOTIDE SEQUENCE</scope>
    <source>
        <strain evidence="1">GSE-TBD4-15B</strain>
    </source>
</reference>
<reference evidence="1" key="2">
    <citation type="journal article" date="2022" name="Microbiol. Resour. Announc.">
        <title>Metagenome Sequencing to Explore Phylogenomics of Terrestrial Cyanobacteria.</title>
        <authorList>
            <person name="Ward R.D."/>
            <person name="Stajich J.E."/>
            <person name="Johansen J.R."/>
            <person name="Huntemann M."/>
            <person name="Clum A."/>
            <person name="Foster B."/>
            <person name="Foster B."/>
            <person name="Roux S."/>
            <person name="Palaniappan K."/>
            <person name="Varghese N."/>
            <person name="Mukherjee S."/>
            <person name="Reddy T.B.K."/>
            <person name="Daum C."/>
            <person name="Copeland A."/>
            <person name="Chen I.A."/>
            <person name="Ivanova N.N."/>
            <person name="Kyrpides N.C."/>
            <person name="Shapiro N."/>
            <person name="Eloe-Fadrosh E.A."/>
            <person name="Pietrasiak N."/>
        </authorList>
    </citation>
    <scope>NUCLEOTIDE SEQUENCE</scope>
    <source>
        <strain evidence="1">GSE-TBD4-15B</strain>
    </source>
</reference>
<organism evidence="1 2">
    <name type="scientific">Pegethrix bostrychoides GSE-TBD4-15B</name>
    <dbReference type="NCBI Taxonomy" id="2839662"/>
    <lineage>
        <taxon>Bacteria</taxon>
        <taxon>Bacillati</taxon>
        <taxon>Cyanobacteriota</taxon>
        <taxon>Cyanophyceae</taxon>
        <taxon>Oculatellales</taxon>
        <taxon>Oculatellaceae</taxon>
        <taxon>Pegethrix</taxon>
    </lineage>
</organism>
<protein>
    <submittedName>
        <fullName evidence="1">Uncharacterized protein</fullName>
    </submittedName>
</protein>